<dbReference type="EC" id="2.7.11.1" evidence="1"/>
<reference evidence="11" key="1">
    <citation type="submission" date="2021-02" db="EMBL/GenBank/DDBJ databases">
        <title>Genome-Resolved Metagenomics of a Microbial Community Performing Photosynthetic Biological Nutrient Removal.</title>
        <authorList>
            <person name="Mcdaniel E.A."/>
        </authorList>
    </citation>
    <scope>NUCLEOTIDE SEQUENCE</scope>
    <source>
        <strain evidence="11">UWPOB_OBS1</strain>
    </source>
</reference>
<feature type="transmembrane region" description="Helical" evidence="9">
    <location>
        <begin position="244"/>
        <end position="264"/>
    </location>
</feature>
<evidence type="ECO:0000256" key="3">
    <source>
        <dbReference type="ARBA" id="ARBA00022679"/>
    </source>
</evidence>
<dbReference type="Gene3D" id="1.10.510.10">
    <property type="entry name" value="Transferase(Phosphotransferase) domain 1"/>
    <property type="match status" value="1"/>
</dbReference>
<dbReference type="PROSITE" id="PS00109">
    <property type="entry name" value="PROTEIN_KINASE_TYR"/>
    <property type="match status" value="1"/>
</dbReference>
<dbReference type="GO" id="GO:0004674">
    <property type="term" value="F:protein serine/threonine kinase activity"/>
    <property type="evidence" value="ECO:0007669"/>
    <property type="project" value="UniProtKB-KW"/>
</dbReference>
<sequence length="498" mass="55082">MAIMRNELTTENRQDEEKALFTLSYGTVPTSTKLALGCLVPFFIVPVAVAIYKTITAGGNPKLVLFFILSTLPYLAFVLFILLKTSKAKIACKENAISFSPQWKASLLGRLERDWHDVHSVQIVADSSNIKSLLAQLKGEPGLLAKLKVGLSPDSSAQLCIDFKSGGSAFVRLCLLTKQELEDLIFQLDKHVDPSRFSQDYIRLQKALYLEDAGAQHLSSIWDEDLNLRYISTNYVPLQAGAQLANYTVLMALATGGMSAVYLAKDKQRKVVLKELVLSHLTSEEQAKAKELFDREASLLLKIKHDQIATVLDKITANGRHYLVLEYISGLTLRQHIKQNGKEKPSTAVKFGLQMANILQYLHSQVPPILHRDFTPDNLIIKDNGSLCLIDFGAANEYVGRVTGTMIGKQCYIAPEQLQGKASPASDVYALGATLFFVLSGEDPIPLSASKPELDTPELDTKKQQLAELIARLTAFAEAERVQTSKEAFEALRDLRSL</sequence>
<evidence type="ECO:0000259" key="10">
    <source>
        <dbReference type="PROSITE" id="PS50011"/>
    </source>
</evidence>
<keyword evidence="5 11" id="KW-0418">Kinase</keyword>
<keyword evidence="3" id="KW-0808">Transferase</keyword>
<proteinExistence type="predicted"/>
<accession>A0A8J7TMZ2</accession>
<evidence type="ECO:0000256" key="5">
    <source>
        <dbReference type="ARBA" id="ARBA00022777"/>
    </source>
</evidence>
<dbReference type="InterPro" id="IPR008266">
    <property type="entry name" value="Tyr_kinase_AS"/>
</dbReference>
<keyword evidence="6" id="KW-0067">ATP-binding</keyword>
<evidence type="ECO:0000256" key="9">
    <source>
        <dbReference type="SAM" id="Phobius"/>
    </source>
</evidence>
<dbReference type="SUPFAM" id="SSF56112">
    <property type="entry name" value="Protein kinase-like (PK-like)"/>
    <property type="match status" value="1"/>
</dbReference>
<dbReference type="Proteomes" id="UP000664277">
    <property type="component" value="Unassembled WGS sequence"/>
</dbReference>
<evidence type="ECO:0000256" key="1">
    <source>
        <dbReference type="ARBA" id="ARBA00012513"/>
    </source>
</evidence>
<gene>
    <name evidence="11" type="ORF">J0M35_13085</name>
</gene>
<evidence type="ECO:0000256" key="6">
    <source>
        <dbReference type="ARBA" id="ARBA00022840"/>
    </source>
</evidence>
<dbReference type="Gene3D" id="3.30.200.20">
    <property type="entry name" value="Phosphorylase Kinase, domain 1"/>
    <property type="match status" value="1"/>
</dbReference>
<dbReference type="InterPro" id="IPR000719">
    <property type="entry name" value="Prot_kinase_dom"/>
</dbReference>
<dbReference type="PROSITE" id="PS50011">
    <property type="entry name" value="PROTEIN_KINASE_DOM"/>
    <property type="match status" value="1"/>
</dbReference>
<feature type="transmembrane region" description="Helical" evidence="9">
    <location>
        <begin position="34"/>
        <end position="52"/>
    </location>
</feature>
<evidence type="ECO:0000313" key="12">
    <source>
        <dbReference type="Proteomes" id="UP000664277"/>
    </source>
</evidence>
<evidence type="ECO:0000256" key="7">
    <source>
        <dbReference type="ARBA" id="ARBA00047899"/>
    </source>
</evidence>
<feature type="transmembrane region" description="Helical" evidence="9">
    <location>
        <begin position="64"/>
        <end position="83"/>
    </location>
</feature>
<dbReference type="GO" id="GO:0005524">
    <property type="term" value="F:ATP binding"/>
    <property type="evidence" value="ECO:0007669"/>
    <property type="project" value="UniProtKB-KW"/>
</dbReference>
<keyword evidence="2 11" id="KW-0723">Serine/threonine-protein kinase</keyword>
<feature type="domain" description="Protein kinase" evidence="10">
    <location>
        <begin position="247"/>
        <end position="498"/>
    </location>
</feature>
<keyword evidence="4" id="KW-0547">Nucleotide-binding</keyword>
<comment type="catalytic activity">
    <reaction evidence="8">
        <text>L-seryl-[protein] + ATP = O-phospho-L-seryl-[protein] + ADP + H(+)</text>
        <dbReference type="Rhea" id="RHEA:17989"/>
        <dbReference type="Rhea" id="RHEA-COMP:9863"/>
        <dbReference type="Rhea" id="RHEA-COMP:11604"/>
        <dbReference type="ChEBI" id="CHEBI:15378"/>
        <dbReference type="ChEBI" id="CHEBI:29999"/>
        <dbReference type="ChEBI" id="CHEBI:30616"/>
        <dbReference type="ChEBI" id="CHEBI:83421"/>
        <dbReference type="ChEBI" id="CHEBI:456216"/>
        <dbReference type="EC" id="2.7.11.1"/>
    </reaction>
</comment>
<dbReference type="PANTHER" id="PTHR24363:SF0">
    <property type="entry name" value="SERINE_THREONINE KINASE LIKE DOMAIN CONTAINING 1"/>
    <property type="match status" value="1"/>
</dbReference>
<organism evidence="11 12">
    <name type="scientific">Candidatus Obscuribacter phosphatis</name>
    <dbReference type="NCBI Taxonomy" id="1906157"/>
    <lineage>
        <taxon>Bacteria</taxon>
        <taxon>Bacillati</taxon>
        <taxon>Candidatus Melainabacteria</taxon>
        <taxon>Candidatus Obscuribacterales</taxon>
        <taxon>Candidatus Obscuribacteraceae</taxon>
        <taxon>Candidatus Obscuribacter</taxon>
    </lineage>
</organism>
<evidence type="ECO:0000256" key="4">
    <source>
        <dbReference type="ARBA" id="ARBA00022741"/>
    </source>
</evidence>
<dbReference type="Pfam" id="PF00069">
    <property type="entry name" value="Pkinase"/>
    <property type="match status" value="1"/>
</dbReference>
<evidence type="ECO:0000256" key="2">
    <source>
        <dbReference type="ARBA" id="ARBA00022527"/>
    </source>
</evidence>
<dbReference type="InterPro" id="IPR011009">
    <property type="entry name" value="Kinase-like_dom_sf"/>
</dbReference>
<evidence type="ECO:0000313" key="11">
    <source>
        <dbReference type="EMBL" id="MBN8661295.1"/>
    </source>
</evidence>
<keyword evidence="9" id="KW-0812">Transmembrane</keyword>
<comment type="catalytic activity">
    <reaction evidence="7">
        <text>L-threonyl-[protein] + ATP = O-phospho-L-threonyl-[protein] + ADP + H(+)</text>
        <dbReference type="Rhea" id="RHEA:46608"/>
        <dbReference type="Rhea" id="RHEA-COMP:11060"/>
        <dbReference type="Rhea" id="RHEA-COMP:11605"/>
        <dbReference type="ChEBI" id="CHEBI:15378"/>
        <dbReference type="ChEBI" id="CHEBI:30013"/>
        <dbReference type="ChEBI" id="CHEBI:30616"/>
        <dbReference type="ChEBI" id="CHEBI:61977"/>
        <dbReference type="ChEBI" id="CHEBI:456216"/>
        <dbReference type="EC" id="2.7.11.1"/>
    </reaction>
</comment>
<protein>
    <recommendedName>
        <fullName evidence="1">non-specific serine/threonine protein kinase</fullName>
        <ecNumber evidence="1">2.7.11.1</ecNumber>
    </recommendedName>
</protein>
<comment type="caution">
    <text evidence="11">The sequence shown here is derived from an EMBL/GenBank/DDBJ whole genome shotgun (WGS) entry which is preliminary data.</text>
</comment>
<name>A0A8J7TMZ2_9BACT</name>
<dbReference type="AlphaFoldDB" id="A0A8J7TMZ2"/>
<dbReference type="EMBL" id="JAFLCK010000018">
    <property type="protein sequence ID" value="MBN8661295.1"/>
    <property type="molecule type" value="Genomic_DNA"/>
</dbReference>
<dbReference type="PANTHER" id="PTHR24363">
    <property type="entry name" value="SERINE/THREONINE PROTEIN KINASE"/>
    <property type="match status" value="1"/>
</dbReference>
<dbReference type="CDD" id="cd14014">
    <property type="entry name" value="STKc_PknB_like"/>
    <property type="match status" value="1"/>
</dbReference>
<keyword evidence="9" id="KW-0472">Membrane</keyword>
<evidence type="ECO:0000256" key="8">
    <source>
        <dbReference type="ARBA" id="ARBA00048679"/>
    </source>
</evidence>
<keyword evidence="9" id="KW-1133">Transmembrane helix</keyword>